<dbReference type="Proteomes" id="UP000632125">
    <property type="component" value="Unassembled WGS sequence"/>
</dbReference>
<reference evidence="1" key="1">
    <citation type="submission" date="2020-09" db="EMBL/GenBank/DDBJ databases">
        <title>A novel bacterium of genus Paenibacillus, isolated from South China Sea.</title>
        <authorList>
            <person name="Huang H."/>
            <person name="Mo K."/>
            <person name="Hu Y."/>
        </authorList>
    </citation>
    <scope>NUCLEOTIDE SEQUENCE</scope>
    <source>
        <strain evidence="1">IB182493</strain>
    </source>
</reference>
<dbReference type="EMBL" id="JACXIY010000017">
    <property type="protein sequence ID" value="MBD2869940.1"/>
    <property type="molecule type" value="Genomic_DNA"/>
</dbReference>
<dbReference type="RefSeq" id="WP_190862458.1">
    <property type="nucleotide sequence ID" value="NZ_JACXIY010000017.1"/>
</dbReference>
<comment type="caution">
    <text evidence="1">The sequence shown here is derived from an EMBL/GenBank/DDBJ whole genome shotgun (WGS) entry which is preliminary data.</text>
</comment>
<gene>
    <name evidence="1" type="ORF">IDH41_15220</name>
</gene>
<protein>
    <submittedName>
        <fullName evidence="1">Uncharacterized protein</fullName>
    </submittedName>
</protein>
<dbReference type="AlphaFoldDB" id="A0A927CM44"/>
<evidence type="ECO:0000313" key="2">
    <source>
        <dbReference type="Proteomes" id="UP000632125"/>
    </source>
</evidence>
<proteinExistence type="predicted"/>
<keyword evidence="2" id="KW-1185">Reference proteome</keyword>
<accession>A0A927CM44</accession>
<sequence length="181" mass="21345">MRYRLYHYFETGQGPFRNLSSLPLEEARQVSARLRSDGGVFASRRSVDYVEIRRELEGKARDSFIAKGGRPLKRYPHYMTLGECEWLREWYKHSGRIVIELDRFKEEAVSFTYGDLFPTMRYKDGKPYREQVYTKSEIMELILTYGLPQQWNGDGSKGPERYIEAQIWDDEIIGPLIGQKD</sequence>
<name>A0A927CM44_9BACL</name>
<evidence type="ECO:0000313" key="1">
    <source>
        <dbReference type="EMBL" id="MBD2869940.1"/>
    </source>
</evidence>
<organism evidence="1 2">
    <name type="scientific">Paenibacillus arenilitoris</name>
    <dbReference type="NCBI Taxonomy" id="2772299"/>
    <lineage>
        <taxon>Bacteria</taxon>
        <taxon>Bacillati</taxon>
        <taxon>Bacillota</taxon>
        <taxon>Bacilli</taxon>
        <taxon>Bacillales</taxon>
        <taxon>Paenibacillaceae</taxon>
        <taxon>Paenibacillus</taxon>
    </lineage>
</organism>